<dbReference type="GO" id="GO:0008270">
    <property type="term" value="F:zinc ion binding"/>
    <property type="evidence" value="ECO:0007669"/>
    <property type="project" value="InterPro"/>
</dbReference>
<dbReference type="CDD" id="cd06583">
    <property type="entry name" value="PGRP"/>
    <property type="match status" value="1"/>
</dbReference>
<dbReference type="InterPro" id="IPR002502">
    <property type="entry name" value="Amidase_domain"/>
</dbReference>
<feature type="domain" description="Peptidoglycan recognition protein family" evidence="3">
    <location>
        <begin position="3"/>
        <end position="132"/>
    </location>
</feature>
<name>A0A7W8Z377_9ACTN</name>
<evidence type="ECO:0000313" key="5">
    <source>
        <dbReference type="Proteomes" id="UP000588112"/>
    </source>
</evidence>
<evidence type="ECO:0000259" key="3">
    <source>
        <dbReference type="SMART" id="SM00701"/>
    </source>
</evidence>
<gene>
    <name evidence="4" type="ORF">BJ981_002308</name>
</gene>
<evidence type="ECO:0000259" key="2">
    <source>
        <dbReference type="SMART" id="SM00644"/>
    </source>
</evidence>
<dbReference type="InterPro" id="IPR015510">
    <property type="entry name" value="PGRP"/>
</dbReference>
<evidence type="ECO:0000256" key="1">
    <source>
        <dbReference type="ARBA" id="ARBA00007553"/>
    </source>
</evidence>
<dbReference type="InterPro" id="IPR006619">
    <property type="entry name" value="PGRP_domain_met/bac"/>
</dbReference>
<dbReference type="InterPro" id="IPR002477">
    <property type="entry name" value="Peptidoglycan-bd-like"/>
</dbReference>
<proteinExistence type="inferred from homology"/>
<dbReference type="InterPro" id="IPR036365">
    <property type="entry name" value="PGBD-like_sf"/>
</dbReference>
<comment type="similarity">
    <text evidence="1">Belongs to the N-acetylmuramoyl-L-alanine amidase 2 family.</text>
</comment>
<dbReference type="Gene3D" id="3.40.80.10">
    <property type="entry name" value="Peptidoglycan recognition protein-like"/>
    <property type="match status" value="1"/>
</dbReference>
<feature type="domain" description="N-acetylmuramoyl-L-alanine amidase" evidence="2">
    <location>
        <begin position="13"/>
        <end position="140"/>
    </location>
</feature>
<dbReference type="PANTHER" id="PTHR11022:SF75">
    <property type="entry name" value="PEPTIDOGLYCAN-RECOGNITION PROTEIN SB1-RELATED"/>
    <property type="match status" value="1"/>
</dbReference>
<dbReference type="InterPro" id="IPR036505">
    <property type="entry name" value="Amidase/PGRP_sf"/>
</dbReference>
<dbReference type="SUPFAM" id="SSF55846">
    <property type="entry name" value="N-acetylmuramoyl-L-alanine amidase-like"/>
    <property type="match status" value="1"/>
</dbReference>
<dbReference type="GO" id="GO:0009253">
    <property type="term" value="P:peptidoglycan catabolic process"/>
    <property type="evidence" value="ECO:0007669"/>
    <property type="project" value="InterPro"/>
</dbReference>
<dbReference type="Pfam" id="PF01510">
    <property type="entry name" value="Amidase_2"/>
    <property type="match status" value="1"/>
</dbReference>
<dbReference type="Proteomes" id="UP000588112">
    <property type="component" value="Unassembled WGS sequence"/>
</dbReference>
<dbReference type="SUPFAM" id="SSF47090">
    <property type="entry name" value="PGBD-like"/>
    <property type="match status" value="1"/>
</dbReference>
<comment type="caution">
    <text evidence="4">The sequence shown here is derived from an EMBL/GenBank/DDBJ whole genome shotgun (WGS) entry which is preliminary data.</text>
</comment>
<dbReference type="SMART" id="SM00644">
    <property type="entry name" value="Ami_2"/>
    <property type="match status" value="1"/>
</dbReference>
<dbReference type="RefSeq" id="WP_184610663.1">
    <property type="nucleotide sequence ID" value="NZ_BOOS01000029.1"/>
</dbReference>
<dbReference type="Gene3D" id="1.10.101.10">
    <property type="entry name" value="PGBD-like superfamily/PGBD"/>
    <property type="match status" value="1"/>
</dbReference>
<keyword evidence="5" id="KW-1185">Reference proteome</keyword>
<dbReference type="Pfam" id="PF01471">
    <property type="entry name" value="PG_binding_1"/>
    <property type="match status" value="1"/>
</dbReference>
<accession>A0A7W8Z377</accession>
<organism evidence="4 5">
    <name type="scientific">Sphaerisporangium krabiense</name>
    <dbReference type="NCBI Taxonomy" id="763782"/>
    <lineage>
        <taxon>Bacteria</taxon>
        <taxon>Bacillati</taxon>
        <taxon>Actinomycetota</taxon>
        <taxon>Actinomycetes</taxon>
        <taxon>Streptosporangiales</taxon>
        <taxon>Streptosporangiaceae</taxon>
        <taxon>Sphaerisporangium</taxon>
    </lineage>
</organism>
<dbReference type="PANTHER" id="PTHR11022">
    <property type="entry name" value="PEPTIDOGLYCAN RECOGNITION PROTEIN"/>
    <property type="match status" value="1"/>
</dbReference>
<dbReference type="InterPro" id="IPR036366">
    <property type="entry name" value="PGBDSf"/>
</dbReference>
<sequence length="241" mass="26547">MQIDLVSRAAWGARAPRQRHTVPWSLRTEFFVHHTDGPVDQTMRSIQDFHMDGNGWSDIGYNHLVRDSGTIYEGRGWLVVGAHCPGHNRTGHSVAYIGRDTPTAAALRSMRWLYDEACRRAGRELKMLGHGERFATACPGSRLQAWVDQGMPIDGEAPPAPDPTEVIVKKLPVLRQGDKGWDVKTLHYLLLARDYGGLDGVDDTVFTPAHAEGVRGLQAAAGIEADGIVGPKTWPVLLRLS</sequence>
<dbReference type="SMART" id="SM00701">
    <property type="entry name" value="PGRP"/>
    <property type="match status" value="1"/>
</dbReference>
<evidence type="ECO:0000313" key="4">
    <source>
        <dbReference type="EMBL" id="MBB5626609.1"/>
    </source>
</evidence>
<evidence type="ECO:0008006" key="6">
    <source>
        <dbReference type="Google" id="ProtNLM"/>
    </source>
</evidence>
<dbReference type="GO" id="GO:0008745">
    <property type="term" value="F:N-acetylmuramoyl-L-alanine amidase activity"/>
    <property type="evidence" value="ECO:0007669"/>
    <property type="project" value="InterPro"/>
</dbReference>
<dbReference type="AlphaFoldDB" id="A0A7W8Z377"/>
<dbReference type="EMBL" id="JACHBR010000001">
    <property type="protein sequence ID" value="MBB5626609.1"/>
    <property type="molecule type" value="Genomic_DNA"/>
</dbReference>
<reference evidence="4 5" key="1">
    <citation type="submission" date="2020-08" db="EMBL/GenBank/DDBJ databases">
        <title>Sequencing the genomes of 1000 actinobacteria strains.</title>
        <authorList>
            <person name="Klenk H.-P."/>
        </authorList>
    </citation>
    <scope>NUCLEOTIDE SEQUENCE [LARGE SCALE GENOMIC DNA]</scope>
    <source>
        <strain evidence="4 5">DSM 45790</strain>
    </source>
</reference>
<protein>
    <recommendedName>
        <fullName evidence="6">N-acetylmuramoyl-L-alanine amidase</fullName>
    </recommendedName>
</protein>